<gene>
    <name evidence="3" type="ORF">A2310_00225</name>
</gene>
<dbReference type="InterPro" id="IPR013429">
    <property type="entry name" value="Regulatory_FmdB_Zinc_ribbon"/>
</dbReference>
<comment type="caution">
    <text evidence="3">The sequence shown here is derived from an EMBL/GenBank/DDBJ whole genome shotgun (WGS) entry which is preliminary data.</text>
</comment>
<evidence type="ECO:0000313" key="3">
    <source>
        <dbReference type="EMBL" id="OGC21775.1"/>
    </source>
</evidence>
<feature type="region of interest" description="Disordered" evidence="1">
    <location>
        <begin position="57"/>
        <end position="85"/>
    </location>
</feature>
<dbReference type="STRING" id="1802579.A2310_00225"/>
<dbReference type="PANTHER" id="PTHR34404:SF2">
    <property type="entry name" value="CONSERVED SERINE RICH PROTEIN"/>
    <property type="match status" value="1"/>
</dbReference>
<feature type="compositionally biased region" description="Basic and acidic residues" evidence="1">
    <location>
        <begin position="68"/>
        <end position="78"/>
    </location>
</feature>
<dbReference type="NCBIfam" id="TIGR02605">
    <property type="entry name" value="CxxC_CxxC_SSSS"/>
    <property type="match status" value="1"/>
</dbReference>
<dbReference type="PANTHER" id="PTHR34404">
    <property type="entry name" value="REGULATORY PROTEIN, FMDB FAMILY"/>
    <property type="match status" value="1"/>
</dbReference>
<accession>A0A1F4SMW1</accession>
<sequence>MPAYDYRCEECGVYEHHQKITEKPLKSCIKCGGGKVQRLISASGIVFKGDGFHITDYRNKREHHHHTPVKETGKKDSGNKSGNKK</sequence>
<evidence type="ECO:0000259" key="2">
    <source>
        <dbReference type="SMART" id="SM00834"/>
    </source>
</evidence>
<evidence type="ECO:0000256" key="1">
    <source>
        <dbReference type="SAM" id="MobiDB-lite"/>
    </source>
</evidence>
<evidence type="ECO:0000313" key="4">
    <source>
        <dbReference type="Proteomes" id="UP000178417"/>
    </source>
</evidence>
<dbReference type="AlphaFoldDB" id="A0A1F4SMW1"/>
<protein>
    <recommendedName>
        <fullName evidence="2">Putative regulatory protein FmdB zinc ribbon domain-containing protein</fullName>
    </recommendedName>
</protein>
<reference evidence="3 4" key="1">
    <citation type="journal article" date="2016" name="Nat. Commun.">
        <title>Thousands of microbial genomes shed light on interconnected biogeochemical processes in an aquifer system.</title>
        <authorList>
            <person name="Anantharaman K."/>
            <person name="Brown C.T."/>
            <person name="Hug L.A."/>
            <person name="Sharon I."/>
            <person name="Castelle C.J."/>
            <person name="Probst A.J."/>
            <person name="Thomas B.C."/>
            <person name="Singh A."/>
            <person name="Wilkins M.J."/>
            <person name="Karaoz U."/>
            <person name="Brodie E.L."/>
            <person name="Williams K.H."/>
            <person name="Hubbard S.S."/>
            <person name="Banfield J.F."/>
        </authorList>
    </citation>
    <scope>NUCLEOTIDE SEQUENCE [LARGE SCALE GENOMIC DNA]</scope>
</reference>
<dbReference type="SMART" id="SM00834">
    <property type="entry name" value="CxxC_CXXC_SSSS"/>
    <property type="match status" value="1"/>
</dbReference>
<dbReference type="EMBL" id="MEUB01000036">
    <property type="protein sequence ID" value="OGC21775.1"/>
    <property type="molecule type" value="Genomic_DNA"/>
</dbReference>
<feature type="domain" description="Putative regulatory protein FmdB zinc ribbon" evidence="2">
    <location>
        <begin position="1"/>
        <end position="41"/>
    </location>
</feature>
<proteinExistence type="predicted"/>
<name>A0A1F4SMW1_UNCSA</name>
<dbReference type="Pfam" id="PF09723">
    <property type="entry name" value="Zn_ribbon_8"/>
    <property type="match status" value="1"/>
</dbReference>
<organism evidence="3 4">
    <name type="scientific">candidate division WOR-1 bacterium RIFOXYB2_FULL_37_13</name>
    <dbReference type="NCBI Taxonomy" id="1802579"/>
    <lineage>
        <taxon>Bacteria</taxon>
        <taxon>Bacillati</taxon>
        <taxon>Saganbacteria</taxon>
    </lineage>
</organism>
<dbReference type="Proteomes" id="UP000178417">
    <property type="component" value="Unassembled WGS sequence"/>
</dbReference>